<dbReference type="OrthoDB" id="6783335at2759"/>
<reference evidence="3" key="1">
    <citation type="submission" date="2021-02" db="EMBL/GenBank/DDBJ databases">
        <authorList>
            <person name="Nowell W R."/>
        </authorList>
    </citation>
    <scope>NUCLEOTIDE SEQUENCE</scope>
    <source>
        <strain evidence="3">Ploen Becks lab</strain>
    </source>
</reference>
<dbReference type="AlphaFoldDB" id="A0A814HK57"/>
<dbReference type="InterPro" id="IPR001878">
    <property type="entry name" value="Znf_CCHC"/>
</dbReference>
<evidence type="ECO:0000256" key="1">
    <source>
        <dbReference type="SAM" id="Coils"/>
    </source>
</evidence>
<dbReference type="GO" id="GO:0008270">
    <property type="term" value="F:zinc ion binding"/>
    <property type="evidence" value="ECO:0007669"/>
    <property type="project" value="InterPro"/>
</dbReference>
<dbReference type="Gene3D" id="4.10.60.10">
    <property type="entry name" value="Zinc finger, CCHC-type"/>
    <property type="match status" value="1"/>
</dbReference>
<feature type="domain" description="CCHC-type" evidence="2">
    <location>
        <begin position="23"/>
        <end position="39"/>
    </location>
</feature>
<feature type="coiled-coil region" evidence="1">
    <location>
        <begin position="133"/>
        <end position="160"/>
    </location>
</feature>
<dbReference type="Gene3D" id="1.20.1480.30">
    <property type="entry name" value="Designed four-helix bundle protein"/>
    <property type="match status" value="1"/>
</dbReference>
<comment type="caution">
    <text evidence="3">The sequence shown here is derived from an EMBL/GenBank/DDBJ whole genome shotgun (WGS) entry which is preliminary data.</text>
</comment>
<proteinExistence type="predicted"/>
<evidence type="ECO:0000313" key="4">
    <source>
        <dbReference type="Proteomes" id="UP000663879"/>
    </source>
</evidence>
<dbReference type="SUPFAM" id="SSF57756">
    <property type="entry name" value="Retrovirus zinc finger-like domains"/>
    <property type="match status" value="1"/>
</dbReference>
<keyword evidence="4" id="KW-1185">Reference proteome</keyword>
<dbReference type="GO" id="GO:0003676">
    <property type="term" value="F:nucleic acid binding"/>
    <property type="evidence" value="ECO:0007669"/>
    <property type="project" value="InterPro"/>
</dbReference>
<keyword evidence="1" id="KW-0175">Coiled coil</keyword>
<dbReference type="InterPro" id="IPR036875">
    <property type="entry name" value="Znf_CCHC_sf"/>
</dbReference>
<dbReference type="Proteomes" id="UP000663879">
    <property type="component" value="Unassembled WGS sequence"/>
</dbReference>
<accession>A0A814HK57</accession>
<name>A0A814HK57_9BILA</name>
<organism evidence="3 4">
    <name type="scientific">Brachionus calyciflorus</name>
    <dbReference type="NCBI Taxonomy" id="104777"/>
    <lineage>
        <taxon>Eukaryota</taxon>
        <taxon>Metazoa</taxon>
        <taxon>Spiralia</taxon>
        <taxon>Gnathifera</taxon>
        <taxon>Rotifera</taxon>
        <taxon>Eurotatoria</taxon>
        <taxon>Monogononta</taxon>
        <taxon>Pseudotrocha</taxon>
        <taxon>Ploima</taxon>
        <taxon>Brachionidae</taxon>
        <taxon>Brachionus</taxon>
    </lineage>
</organism>
<evidence type="ECO:0000259" key="2">
    <source>
        <dbReference type="SMART" id="SM00343"/>
    </source>
</evidence>
<feature type="domain" description="CCHC-type" evidence="2">
    <location>
        <begin position="4"/>
        <end position="20"/>
    </location>
</feature>
<dbReference type="SUPFAM" id="SSF57997">
    <property type="entry name" value="Tropomyosin"/>
    <property type="match status" value="1"/>
</dbReference>
<dbReference type="EMBL" id="CAJNOC010004165">
    <property type="protein sequence ID" value="CAF1011932.1"/>
    <property type="molecule type" value="Genomic_DNA"/>
</dbReference>
<sequence>MDKVCRTCGNLNHLEKECKSEARCLKCGKQQHPRLDCENSCLNCGGLHPCNSELCPNVAEKTYSMNKYTLDILIGEKLIKNKDEILRIPRQTLENKVIPLDADDKNLEKLIEGCISKRLVEMDIKFNTIKEANDSNKKEIENVKKDVNNVKSELGGLKMDLSTVKDDLAGVKQDIVDVKKDIGNVKKGLDDVKQDLININYEIDLVNKKLDGNHEELKAILLGIAKSNSTNKQ</sequence>
<dbReference type="SMART" id="SM00343">
    <property type="entry name" value="ZnF_C2HC"/>
    <property type="match status" value="2"/>
</dbReference>
<protein>
    <recommendedName>
        <fullName evidence="2">CCHC-type domain-containing protein</fullName>
    </recommendedName>
</protein>
<gene>
    <name evidence="3" type="ORF">OXX778_LOCUS16936</name>
</gene>
<evidence type="ECO:0000313" key="3">
    <source>
        <dbReference type="EMBL" id="CAF1011932.1"/>
    </source>
</evidence>